<dbReference type="InterPro" id="IPR000719">
    <property type="entry name" value="Prot_kinase_dom"/>
</dbReference>
<feature type="binding site" evidence="4">
    <location>
        <position position="211"/>
    </location>
    <ligand>
        <name>ATP</name>
        <dbReference type="ChEBI" id="CHEBI:30616"/>
    </ligand>
</feature>
<keyword evidence="1" id="KW-0723">Serine/threonine-protein kinase</keyword>
<keyword evidence="1" id="KW-0418">Kinase</keyword>
<reference evidence="6 7" key="1">
    <citation type="submission" date="2024-02" db="EMBL/GenBank/DDBJ databases">
        <title>Discinaceae phylogenomics.</title>
        <authorList>
            <person name="Dirks A.C."/>
            <person name="James T.Y."/>
        </authorList>
    </citation>
    <scope>NUCLEOTIDE SEQUENCE [LARGE SCALE GENOMIC DNA]</scope>
    <source>
        <strain evidence="6 7">ACD0624</strain>
    </source>
</reference>
<proteinExistence type="predicted"/>
<organism evidence="6 7">
    <name type="scientific">Discina gigas</name>
    <dbReference type="NCBI Taxonomy" id="1032678"/>
    <lineage>
        <taxon>Eukaryota</taxon>
        <taxon>Fungi</taxon>
        <taxon>Dikarya</taxon>
        <taxon>Ascomycota</taxon>
        <taxon>Pezizomycotina</taxon>
        <taxon>Pezizomycetes</taxon>
        <taxon>Pezizales</taxon>
        <taxon>Discinaceae</taxon>
        <taxon>Discina</taxon>
    </lineage>
</organism>
<dbReference type="PROSITE" id="PS50011">
    <property type="entry name" value="PROTEIN_KINASE_DOM"/>
    <property type="match status" value="1"/>
</dbReference>
<dbReference type="Proteomes" id="UP001447188">
    <property type="component" value="Unassembled WGS sequence"/>
</dbReference>
<dbReference type="SMART" id="SM00220">
    <property type="entry name" value="S_TKc"/>
    <property type="match status" value="1"/>
</dbReference>
<evidence type="ECO:0000256" key="2">
    <source>
        <dbReference type="ARBA" id="ARBA00022741"/>
    </source>
</evidence>
<dbReference type="EMBL" id="JBBBZM010000097">
    <property type="protein sequence ID" value="KAL0634321.1"/>
    <property type="molecule type" value="Genomic_DNA"/>
</dbReference>
<dbReference type="InterPro" id="IPR011009">
    <property type="entry name" value="Kinase-like_dom_sf"/>
</dbReference>
<keyword evidence="3 4" id="KW-0067">ATP-binding</keyword>
<keyword evidence="1" id="KW-0808">Transferase</keyword>
<evidence type="ECO:0000313" key="7">
    <source>
        <dbReference type="Proteomes" id="UP001447188"/>
    </source>
</evidence>
<gene>
    <name evidence="6" type="ORF">Q9L58_006724</name>
</gene>
<evidence type="ECO:0000256" key="3">
    <source>
        <dbReference type="ARBA" id="ARBA00022840"/>
    </source>
</evidence>
<accession>A0ABR3GEP3</accession>
<dbReference type="InterPro" id="IPR050117">
    <property type="entry name" value="MAPK"/>
</dbReference>
<feature type="domain" description="Protein kinase" evidence="5">
    <location>
        <begin position="172"/>
        <end position="462"/>
    </location>
</feature>
<comment type="caution">
    <text evidence="6">The sequence shown here is derived from an EMBL/GenBank/DDBJ whole genome shotgun (WGS) entry which is preliminary data.</text>
</comment>
<dbReference type="PROSITE" id="PS00107">
    <property type="entry name" value="PROTEIN_KINASE_ATP"/>
    <property type="match status" value="1"/>
</dbReference>
<dbReference type="Pfam" id="PF00069">
    <property type="entry name" value="Pkinase"/>
    <property type="match status" value="1"/>
</dbReference>
<name>A0ABR3GEP3_9PEZI</name>
<sequence>MCCESARQGLRKLWVLHKLSRGHKSELVYPKGKVHEFFTVDRIKELGACSCRKHGCCFHISKAQPPKTFTDEIALQIRNHFTSALALLVSFDIGLTSLIFELIEKGFSDERLTENPLTEQEVYSLLSTTSGHEGPDTLDVIKFYRRQHQFFIPQLVYKSPHLKINSSQSLPFTVEAEIGRGAYSTVYSATLLHEYHDFLDVHVKDGRIAVKTYHDWSAAGGDCIKERTNNEFWGSHEYIMPLQVSLEHRDIFMTIWPLAKHDLRKFLQDDPPEEYSDNPKKAWERFTNLLSALNHIHSSNPNLYGYHFDIKPHNILVRFNGDWAITDLGLAYSKLNDSGVSETSRQGGNERYRGPEVLAHRNYDVWAMGCIGCEIIVWLNKGADGVEQFRKDRMLEEGITTLDNFHHNERLKQPVIDFFREIENHNDDLTRKVAAILREMLEIDPCKRLNARVAEERFGKILGMPPPAENVPRRPSLQNESLSPLRVCLKSFQVRI</sequence>
<dbReference type="PANTHER" id="PTHR24055">
    <property type="entry name" value="MITOGEN-ACTIVATED PROTEIN KINASE"/>
    <property type="match status" value="1"/>
</dbReference>
<keyword evidence="2 4" id="KW-0547">Nucleotide-binding</keyword>
<dbReference type="InterPro" id="IPR017441">
    <property type="entry name" value="Protein_kinase_ATP_BS"/>
</dbReference>
<protein>
    <recommendedName>
        <fullName evidence="5">Protein kinase domain-containing protein</fullName>
    </recommendedName>
</protein>
<dbReference type="SUPFAM" id="SSF56112">
    <property type="entry name" value="Protein kinase-like (PK-like)"/>
    <property type="match status" value="1"/>
</dbReference>
<evidence type="ECO:0000313" key="6">
    <source>
        <dbReference type="EMBL" id="KAL0634321.1"/>
    </source>
</evidence>
<evidence type="ECO:0000259" key="5">
    <source>
        <dbReference type="PROSITE" id="PS50011"/>
    </source>
</evidence>
<evidence type="ECO:0000256" key="4">
    <source>
        <dbReference type="PROSITE-ProRule" id="PRU10141"/>
    </source>
</evidence>
<dbReference type="Gene3D" id="1.10.510.10">
    <property type="entry name" value="Transferase(Phosphotransferase) domain 1"/>
    <property type="match status" value="1"/>
</dbReference>
<keyword evidence="7" id="KW-1185">Reference proteome</keyword>
<evidence type="ECO:0000256" key="1">
    <source>
        <dbReference type="ARBA" id="ARBA00022527"/>
    </source>
</evidence>